<feature type="region of interest" description="Involved in Mg(2+) ion dislocation from EF-Tu" evidence="6">
    <location>
        <begin position="80"/>
        <end position="83"/>
    </location>
</feature>
<dbReference type="InterPro" id="IPR014039">
    <property type="entry name" value="Transl_elong_EFTs/EF1B_dimer"/>
</dbReference>
<keyword evidence="4 6" id="KW-0251">Elongation factor</keyword>
<evidence type="ECO:0000313" key="10">
    <source>
        <dbReference type="EMBL" id="OQW51357.1"/>
    </source>
</evidence>
<evidence type="ECO:0000256" key="1">
    <source>
        <dbReference type="ARBA" id="ARBA00005532"/>
    </source>
</evidence>
<evidence type="ECO:0000259" key="9">
    <source>
        <dbReference type="Pfam" id="PF00889"/>
    </source>
</evidence>
<dbReference type="InterPro" id="IPR009060">
    <property type="entry name" value="UBA-like_sf"/>
</dbReference>
<comment type="function">
    <text evidence="6 7">Associates with the EF-Tu.GDP complex and induces the exchange of GDP to GTP. It remains bound to the aminoacyl-tRNA.EF-Tu.GTP complex up to the GTP hydrolysis stage on the ribosome.</text>
</comment>
<dbReference type="RefSeq" id="WP_376802493.1">
    <property type="nucleotide sequence ID" value="NZ_DBNB01000015.1"/>
</dbReference>
<evidence type="ECO:0000256" key="8">
    <source>
        <dbReference type="RuleBase" id="RU000643"/>
    </source>
</evidence>
<dbReference type="NCBIfam" id="TIGR00116">
    <property type="entry name" value="tsf"/>
    <property type="match status" value="1"/>
</dbReference>
<evidence type="ECO:0000313" key="11">
    <source>
        <dbReference type="Proteomes" id="UP000192872"/>
    </source>
</evidence>
<dbReference type="STRING" id="1827387.A4S15_11000"/>
<dbReference type="PANTHER" id="PTHR11741:SF0">
    <property type="entry name" value="ELONGATION FACTOR TS, MITOCHONDRIAL"/>
    <property type="match status" value="1"/>
</dbReference>
<dbReference type="Gene3D" id="1.10.8.10">
    <property type="entry name" value="DNA helicase RuvA subunit, C-terminal domain"/>
    <property type="match status" value="1"/>
</dbReference>
<dbReference type="Gene3D" id="3.30.479.20">
    <property type="entry name" value="Elongation factor Ts, dimerisation domain"/>
    <property type="match status" value="2"/>
</dbReference>
<dbReference type="AlphaFoldDB" id="A0A1W9HVN3"/>
<dbReference type="PROSITE" id="PS01127">
    <property type="entry name" value="EF_TS_2"/>
    <property type="match status" value="1"/>
</dbReference>
<dbReference type="SUPFAM" id="SSF54713">
    <property type="entry name" value="Elongation factor Ts (EF-Ts), dimerisation domain"/>
    <property type="match status" value="2"/>
</dbReference>
<dbReference type="FunFam" id="1.10.8.10:FF:000001">
    <property type="entry name" value="Elongation factor Ts"/>
    <property type="match status" value="1"/>
</dbReference>
<evidence type="ECO:0000256" key="4">
    <source>
        <dbReference type="ARBA" id="ARBA00022768"/>
    </source>
</evidence>
<dbReference type="FunFam" id="1.10.286.20:FF:000001">
    <property type="entry name" value="Elongation factor Ts"/>
    <property type="match status" value="1"/>
</dbReference>
<dbReference type="CDD" id="cd14275">
    <property type="entry name" value="UBA_EF-Ts"/>
    <property type="match status" value="1"/>
</dbReference>
<sequence length="308" mass="31687">MAEITAAAVKDLREKTGAGMMDCKAALVENAGDIEAAVDWLRKKGLSKAAKKSGRIAAEGAVGLKVAGKRAAVVEVNSETDFVARNQQFQELVRVIAGVAEQVGEDVAAILAAAAPAGGTISDAIASAIATIGENITLRRAGVLSVDEGAVASYIHNMVADGLGKIGVVVALQSSGKSDELLTLGRQIAMHIAAANPLAVDPAGIDADTVARERAILAEKATAQGKPANVIDKIVESGLKSYYKEVCLLDQPFVVDPSKSVGQALKECEGRVGAPVKLTAFRRYALGEGIEKQSNDFAAEVAAAAGTR</sequence>
<evidence type="ECO:0000256" key="5">
    <source>
        <dbReference type="ARBA" id="ARBA00022917"/>
    </source>
</evidence>
<dbReference type="InterPro" id="IPR001816">
    <property type="entry name" value="Transl_elong_EFTs/EF1B"/>
</dbReference>
<evidence type="ECO:0000256" key="3">
    <source>
        <dbReference type="ARBA" id="ARBA00022490"/>
    </source>
</evidence>
<dbReference type="Proteomes" id="UP000192872">
    <property type="component" value="Unassembled WGS sequence"/>
</dbReference>
<evidence type="ECO:0000256" key="7">
    <source>
        <dbReference type="RuleBase" id="RU000642"/>
    </source>
</evidence>
<dbReference type="InterPro" id="IPR036402">
    <property type="entry name" value="EF-Ts_dimer_sf"/>
</dbReference>
<dbReference type="InterPro" id="IPR018101">
    <property type="entry name" value="Transl_elong_Ts_CS"/>
</dbReference>
<dbReference type="EMBL" id="LWDL01000019">
    <property type="protein sequence ID" value="OQW51357.1"/>
    <property type="molecule type" value="Genomic_DNA"/>
</dbReference>
<reference evidence="10 11" key="1">
    <citation type="journal article" date="2017" name="Water Res.">
        <title>Comammox in drinking water systems.</title>
        <authorList>
            <person name="Wang Y."/>
            <person name="Ma L."/>
            <person name="Mao Y."/>
            <person name="Jiang X."/>
            <person name="Xia Y."/>
            <person name="Yu K."/>
            <person name="Li B."/>
            <person name="Zhang T."/>
        </authorList>
    </citation>
    <scope>NUCLEOTIDE SEQUENCE [LARGE SCALE GENOMIC DNA]</scope>
    <source>
        <strain evidence="10">SG_bin8</strain>
    </source>
</reference>
<accession>A0A1W9HVN3</accession>
<organism evidence="10 11">
    <name type="scientific">Candidatus Raskinella chloraquaticus</name>
    <dbReference type="NCBI Taxonomy" id="1951219"/>
    <lineage>
        <taxon>Bacteria</taxon>
        <taxon>Pseudomonadati</taxon>
        <taxon>Pseudomonadota</taxon>
        <taxon>Alphaproteobacteria</taxon>
        <taxon>Hyphomicrobiales</taxon>
        <taxon>Phreatobacteraceae</taxon>
        <taxon>Candidatus Raskinella</taxon>
    </lineage>
</organism>
<dbReference type="GO" id="GO:0005737">
    <property type="term" value="C:cytoplasm"/>
    <property type="evidence" value="ECO:0007669"/>
    <property type="project" value="UniProtKB-SubCell"/>
</dbReference>
<keyword evidence="3 6" id="KW-0963">Cytoplasm</keyword>
<evidence type="ECO:0000256" key="6">
    <source>
        <dbReference type="HAMAP-Rule" id="MF_00050"/>
    </source>
</evidence>
<dbReference type="Pfam" id="PF00889">
    <property type="entry name" value="EF_TS"/>
    <property type="match status" value="1"/>
</dbReference>
<comment type="subcellular location">
    <subcellularLocation>
        <location evidence="6 8">Cytoplasm</location>
    </subcellularLocation>
</comment>
<comment type="caution">
    <text evidence="10">The sequence shown here is derived from an EMBL/GenBank/DDBJ whole genome shotgun (WGS) entry which is preliminary data.</text>
</comment>
<dbReference type="SUPFAM" id="SSF46934">
    <property type="entry name" value="UBA-like"/>
    <property type="match status" value="1"/>
</dbReference>
<feature type="domain" description="Translation elongation factor EFTs/EF1B dimerisation" evidence="9">
    <location>
        <begin position="71"/>
        <end position="288"/>
    </location>
</feature>
<proteinExistence type="inferred from homology"/>
<dbReference type="HAMAP" id="MF_00050">
    <property type="entry name" value="EF_Ts"/>
    <property type="match status" value="1"/>
</dbReference>
<comment type="similarity">
    <text evidence="1 6 7">Belongs to the EF-Ts family.</text>
</comment>
<evidence type="ECO:0000256" key="2">
    <source>
        <dbReference type="ARBA" id="ARBA00016956"/>
    </source>
</evidence>
<gene>
    <name evidence="6" type="primary">tsf</name>
    <name evidence="10" type="ORF">A4S15_11000</name>
</gene>
<dbReference type="Gene3D" id="1.10.286.20">
    <property type="match status" value="1"/>
</dbReference>
<keyword evidence="5 6" id="KW-0648">Protein biosynthesis</keyword>
<dbReference type="PANTHER" id="PTHR11741">
    <property type="entry name" value="ELONGATION FACTOR TS"/>
    <property type="match status" value="1"/>
</dbReference>
<protein>
    <recommendedName>
        <fullName evidence="2 6">Elongation factor Ts</fullName>
        <shortName evidence="6">EF-Ts</shortName>
    </recommendedName>
</protein>
<dbReference type="GO" id="GO:0003746">
    <property type="term" value="F:translation elongation factor activity"/>
    <property type="evidence" value="ECO:0007669"/>
    <property type="project" value="UniProtKB-UniRule"/>
</dbReference>
<name>A0A1W9HVN3_9HYPH</name>